<sequence length="416" mass="48748">MPNNTKPSINQQLKKLNIAPTGNALGVHSELIFNEIKFLIACCQTDPSEEDTEFILSYLSTPSLSLSTITSMASRHGILPLVYKTIKNLSQSDSLNAQRSTLNTFLSELKPYYMSIVQRNMLMTSELIKIMDLLRKNSIEALAFKGPALAQMVYEDITLRQYSDLDVLTRKENIYKIDSLLKAYGYKRLLTLTPIQEKVWIKYAHDMGFIHKQKGVHFEMHWSFLDEDYPMQVNLENFWKETQTVKLNGHDISTFSNENLLYYLCIHGSKHLWERVEWIKDIDLLIRKHKVNWEIIIQKAKENNFEKMVYLGLSLSVFLFHTPLPKSIHNEIVQYPQVEPLSEFVLQSWKTPKSTFAKTAAMLKLFPGTKEQIKYLHKVILKPSFNEYWHIDLPKEFSWAYYLVRPYLLIKKYFIT</sequence>
<dbReference type="GO" id="GO:0016740">
    <property type="term" value="F:transferase activity"/>
    <property type="evidence" value="ECO:0007669"/>
    <property type="project" value="UniProtKB-KW"/>
</dbReference>
<gene>
    <name evidence="1" type="ORF">IMZ28_03940</name>
</gene>
<keyword evidence="2" id="KW-1185">Reference proteome</keyword>
<evidence type="ECO:0000313" key="2">
    <source>
        <dbReference type="Proteomes" id="UP000595074"/>
    </source>
</evidence>
<keyword evidence="1" id="KW-0808">Transferase</keyword>
<dbReference type="InterPro" id="IPR039498">
    <property type="entry name" value="NTP_transf_5"/>
</dbReference>
<dbReference type="RefSeq" id="WP_197549449.1">
    <property type="nucleotide sequence ID" value="NZ_CP063164.1"/>
</dbReference>
<name>A0A7M1S6N1_9BACT</name>
<dbReference type="KEGG" id="sinu:IMZ28_03940"/>
<dbReference type="Gene3D" id="3.30.460.40">
    <property type="match status" value="1"/>
</dbReference>
<protein>
    <submittedName>
        <fullName evidence="1">Nucleotidyltransferase family protein</fullName>
    </submittedName>
</protein>
<evidence type="ECO:0000313" key="1">
    <source>
        <dbReference type="EMBL" id="QOR62631.1"/>
    </source>
</evidence>
<dbReference type="Proteomes" id="UP000595074">
    <property type="component" value="Chromosome"/>
</dbReference>
<dbReference type="Pfam" id="PF14907">
    <property type="entry name" value="NTP_transf_5"/>
    <property type="match status" value="1"/>
</dbReference>
<dbReference type="EMBL" id="CP063164">
    <property type="protein sequence ID" value="QOR62631.1"/>
    <property type="molecule type" value="Genomic_DNA"/>
</dbReference>
<proteinExistence type="predicted"/>
<organism evidence="1 2">
    <name type="scientific">Sulfurovum indicum</name>
    <dbReference type="NCBI Taxonomy" id="2779528"/>
    <lineage>
        <taxon>Bacteria</taxon>
        <taxon>Pseudomonadati</taxon>
        <taxon>Campylobacterota</taxon>
        <taxon>Epsilonproteobacteria</taxon>
        <taxon>Campylobacterales</taxon>
        <taxon>Sulfurovaceae</taxon>
        <taxon>Sulfurovum</taxon>
    </lineage>
</organism>
<accession>A0A7M1S6N1</accession>
<dbReference type="AlphaFoldDB" id="A0A7M1S6N1"/>
<reference evidence="1 2" key="1">
    <citation type="submission" date="2020-10" db="EMBL/GenBank/DDBJ databases">
        <title>The genome of sulfurovum sp.</title>
        <authorList>
            <person name="Xie S."/>
            <person name="Shao Z."/>
            <person name="Jiang L."/>
        </authorList>
    </citation>
    <scope>NUCLEOTIDE SEQUENCE [LARGE SCALE GENOMIC DNA]</scope>
    <source>
        <strain evidence="1 2">ST-419</strain>
    </source>
</reference>